<dbReference type="HAMAP" id="MF_00055">
    <property type="entry name" value="MEMO1"/>
    <property type="match status" value="1"/>
</dbReference>
<dbReference type="PANTHER" id="PTHR11060">
    <property type="entry name" value="PROTEIN MEMO1"/>
    <property type="match status" value="1"/>
</dbReference>
<reference evidence="2 3" key="1">
    <citation type="journal article" date="2016" name="Nat. Commun.">
        <title>Thousands of microbial genomes shed light on interconnected biogeochemical processes in an aquifer system.</title>
        <authorList>
            <person name="Anantharaman K."/>
            <person name="Brown C.T."/>
            <person name="Hug L.A."/>
            <person name="Sharon I."/>
            <person name="Castelle C.J."/>
            <person name="Probst A.J."/>
            <person name="Thomas B.C."/>
            <person name="Singh A."/>
            <person name="Wilkins M.J."/>
            <person name="Karaoz U."/>
            <person name="Brodie E.L."/>
            <person name="Williams K.H."/>
            <person name="Hubbard S.S."/>
            <person name="Banfield J.F."/>
        </authorList>
    </citation>
    <scope>NUCLEOTIDE SEQUENCE [LARGE SCALE GENOMIC DNA]</scope>
</reference>
<evidence type="ECO:0000313" key="3">
    <source>
        <dbReference type="Proteomes" id="UP000178797"/>
    </source>
</evidence>
<dbReference type="Pfam" id="PF01875">
    <property type="entry name" value="Memo"/>
    <property type="match status" value="1"/>
</dbReference>
<dbReference type="Gene3D" id="3.40.830.10">
    <property type="entry name" value="LigB-like"/>
    <property type="match status" value="1"/>
</dbReference>
<dbReference type="SUPFAM" id="SSF53213">
    <property type="entry name" value="LigB-like"/>
    <property type="match status" value="1"/>
</dbReference>
<dbReference type="EMBL" id="MGDE01000210">
    <property type="protein sequence ID" value="OGL43751.1"/>
    <property type="molecule type" value="Genomic_DNA"/>
</dbReference>
<name>A0A1F7RQK5_9BACT</name>
<dbReference type="InterPro" id="IPR002737">
    <property type="entry name" value="MEMO1_fam"/>
</dbReference>
<dbReference type="PANTHER" id="PTHR11060:SF0">
    <property type="entry name" value="PROTEIN MEMO1"/>
    <property type="match status" value="1"/>
</dbReference>
<dbReference type="AlphaFoldDB" id="A0A1F7RQK5"/>
<dbReference type="NCBIfam" id="TIGR04336">
    <property type="entry name" value="AmmeMemoSam_B"/>
    <property type="match status" value="1"/>
</dbReference>
<comment type="caution">
    <text evidence="2">The sequence shown here is derived from an EMBL/GenBank/DDBJ whole genome shotgun (WGS) entry which is preliminary data.</text>
</comment>
<comment type="similarity">
    <text evidence="1">Belongs to the MEMO1 family.</text>
</comment>
<dbReference type="Proteomes" id="UP000178797">
    <property type="component" value="Unassembled WGS sequence"/>
</dbReference>
<evidence type="ECO:0000256" key="1">
    <source>
        <dbReference type="ARBA" id="ARBA00006315"/>
    </source>
</evidence>
<sequence>MISVKVVGLFILSFLLIPIACSRGATSNQQKIQEPVISGSWYTADKEELKKEINLFLDSTEPEKIDGDILALIEPHAGYTYSGKGAAFGYKAIKGKNYKRVIILAPSHYAWFNGVAVLDATHYRTPLGLISIDTEVCKKLLQEPYFKTVSEAYKKEHSVEIQLPFLQQSLKDFKLIPLLVGEVEGDEYRKIASSIKKFIDKETLVIASSDFTHYGFNFGYTPFSKNIRENLKKLDGGAVDKILKIDSEGFIKYVDKTGITICGRKPIAILLEILPKNINAKLISYYTSGDLVENYS</sequence>
<gene>
    <name evidence="2" type="ORF">A2W05_05210</name>
</gene>
<protein>
    <submittedName>
        <fullName evidence="2">AmmeMemoRadiSam system protein B</fullName>
    </submittedName>
</protein>
<proteinExistence type="inferred from homology"/>
<feature type="non-terminal residue" evidence="2">
    <location>
        <position position="296"/>
    </location>
</feature>
<dbReference type="CDD" id="cd07361">
    <property type="entry name" value="MEMO_like"/>
    <property type="match status" value="1"/>
</dbReference>
<organism evidence="2 3">
    <name type="scientific">Candidatus Schekmanbacteria bacterium RBG_16_38_10</name>
    <dbReference type="NCBI Taxonomy" id="1817879"/>
    <lineage>
        <taxon>Bacteria</taxon>
        <taxon>Candidatus Schekmaniibacteriota</taxon>
    </lineage>
</organism>
<evidence type="ECO:0000313" key="2">
    <source>
        <dbReference type="EMBL" id="OGL43751.1"/>
    </source>
</evidence>
<accession>A0A1F7RQK5</accession>